<dbReference type="InParanoid" id="A0A674NDB5"/>
<organism evidence="1 2">
    <name type="scientific">Takifugu rubripes</name>
    <name type="common">Japanese pufferfish</name>
    <name type="synonym">Fugu rubripes</name>
    <dbReference type="NCBI Taxonomy" id="31033"/>
    <lineage>
        <taxon>Eukaryota</taxon>
        <taxon>Metazoa</taxon>
        <taxon>Chordata</taxon>
        <taxon>Craniata</taxon>
        <taxon>Vertebrata</taxon>
        <taxon>Euteleostomi</taxon>
        <taxon>Actinopterygii</taxon>
        <taxon>Neopterygii</taxon>
        <taxon>Teleostei</taxon>
        <taxon>Neoteleostei</taxon>
        <taxon>Acanthomorphata</taxon>
        <taxon>Eupercaria</taxon>
        <taxon>Tetraodontiformes</taxon>
        <taxon>Tetradontoidea</taxon>
        <taxon>Tetraodontidae</taxon>
        <taxon>Takifugu</taxon>
    </lineage>
</organism>
<name>A0A674NDB5_TAKRU</name>
<evidence type="ECO:0000313" key="1">
    <source>
        <dbReference type="Ensembl" id="ENSTRUP00000071186.1"/>
    </source>
</evidence>
<protein>
    <submittedName>
        <fullName evidence="1">Uncharacterized protein</fullName>
    </submittedName>
</protein>
<sequence>MMGLVWESRDGLCVGALHTGLLAVAAQHVLFDELVARAAVQAELQAVAADTPDDDGSADVAGLYFHLPAHPGAAALCYSQAAALAASASSVLKGKGQIVCDHSDLKEEKNSFNLKTQSHHFTAFSLIKPTSTLMRTCSSTYYGREVAADHFSTIAVINQ</sequence>
<keyword evidence="2" id="KW-1185">Reference proteome</keyword>
<reference evidence="1" key="3">
    <citation type="submission" date="2025-09" db="UniProtKB">
        <authorList>
            <consortium name="Ensembl"/>
        </authorList>
    </citation>
    <scope>IDENTIFICATION</scope>
</reference>
<accession>A0A674NDB5</accession>
<reference evidence="1" key="2">
    <citation type="submission" date="2025-08" db="UniProtKB">
        <authorList>
            <consortium name="Ensembl"/>
        </authorList>
    </citation>
    <scope>IDENTIFICATION</scope>
</reference>
<proteinExistence type="predicted"/>
<reference evidence="1 2" key="1">
    <citation type="journal article" date="2011" name="Genome Biol. Evol.">
        <title>Integration of the genetic map and genome assembly of fugu facilitates insights into distinct features of genome evolution in teleosts and mammals.</title>
        <authorList>
            <person name="Kai W."/>
            <person name="Kikuchi K."/>
            <person name="Tohari S."/>
            <person name="Chew A.K."/>
            <person name="Tay A."/>
            <person name="Fujiwara A."/>
            <person name="Hosoya S."/>
            <person name="Suetake H."/>
            <person name="Naruse K."/>
            <person name="Brenner S."/>
            <person name="Suzuki Y."/>
            <person name="Venkatesh B."/>
        </authorList>
    </citation>
    <scope>NUCLEOTIDE SEQUENCE [LARGE SCALE GENOMIC DNA]</scope>
</reference>
<dbReference type="Ensembl" id="ENSTRUT00000082407.1">
    <property type="protein sequence ID" value="ENSTRUP00000071186.1"/>
    <property type="gene ID" value="ENSTRUG00000028383.1"/>
</dbReference>
<evidence type="ECO:0000313" key="2">
    <source>
        <dbReference type="Proteomes" id="UP000005226"/>
    </source>
</evidence>
<dbReference type="GeneTree" id="ENSGT00940000177291"/>
<dbReference type="AlphaFoldDB" id="A0A674NDB5"/>
<dbReference type="Proteomes" id="UP000005226">
    <property type="component" value="Chromosome 20"/>
</dbReference>